<organism evidence="1 2">
    <name type="scientific">Coprinellus micaceus</name>
    <name type="common">Glistening ink-cap mushroom</name>
    <name type="synonym">Coprinus micaceus</name>
    <dbReference type="NCBI Taxonomy" id="71717"/>
    <lineage>
        <taxon>Eukaryota</taxon>
        <taxon>Fungi</taxon>
        <taxon>Dikarya</taxon>
        <taxon>Basidiomycota</taxon>
        <taxon>Agaricomycotina</taxon>
        <taxon>Agaricomycetes</taxon>
        <taxon>Agaricomycetidae</taxon>
        <taxon>Agaricales</taxon>
        <taxon>Agaricineae</taxon>
        <taxon>Psathyrellaceae</taxon>
        <taxon>Coprinellus</taxon>
    </lineage>
</organism>
<name>A0A4Y7S6J5_COPMI</name>
<evidence type="ECO:0000313" key="1">
    <source>
        <dbReference type="EMBL" id="TEB16647.1"/>
    </source>
</evidence>
<dbReference type="AlphaFoldDB" id="A0A4Y7S6J5"/>
<keyword evidence="2" id="KW-1185">Reference proteome</keyword>
<accession>A0A4Y7S6J5</accession>
<dbReference type="Proteomes" id="UP000298030">
    <property type="component" value="Unassembled WGS sequence"/>
</dbReference>
<sequence>MSNRPFTAILALQMHICTQPECNARKVAKASRQTKFFSARAISLHTVDIPSIRGRSPVLERLKFALDSLCAHIGFSLCCTNESQEIRKNEAVTHPKHRGERDHQAHISIYKSPYLRHLSHRLNSEDPSDKHATREPYSWASVVTNEGATDCPSRAPRTRRLT</sequence>
<protein>
    <submittedName>
        <fullName evidence="1">Uncharacterized protein</fullName>
    </submittedName>
</protein>
<proteinExistence type="predicted"/>
<dbReference type="EMBL" id="QPFP01000325">
    <property type="protein sequence ID" value="TEB16647.1"/>
    <property type="molecule type" value="Genomic_DNA"/>
</dbReference>
<comment type="caution">
    <text evidence="1">The sequence shown here is derived from an EMBL/GenBank/DDBJ whole genome shotgun (WGS) entry which is preliminary data.</text>
</comment>
<gene>
    <name evidence="1" type="ORF">FA13DRAFT_798524</name>
</gene>
<evidence type="ECO:0000313" key="2">
    <source>
        <dbReference type="Proteomes" id="UP000298030"/>
    </source>
</evidence>
<reference evidence="1 2" key="1">
    <citation type="journal article" date="2019" name="Nat. Ecol. Evol.">
        <title>Megaphylogeny resolves global patterns of mushroom evolution.</title>
        <authorList>
            <person name="Varga T."/>
            <person name="Krizsan K."/>
            <person name="Foldi C."/>
            <person name="Dima B."/>
            <person name="Sanchez-Garcia M."/>
            <person name="Sanchez-Ramirez S."/>
            <person name="Szollosi G.J."/>
            <person name="Szarkandi J.G."/>
            <person name="Papp V."/>
            <person name="Albert L."/>
            <person name="Andreopoulos W."/>
            <person name="Angelini C."/>
            <person name="Antonin V."/>
            <person name="Barry K.W."/>
            <person name="Bougher N.L."/>
            <person name="Buchanan P."/>
            <person name="Buyck B."/>
            <person name="Bense V."/>
            <person name="Catcheside P."/>
            <person name="Chovatia M."/>
            <person name="Cooper J."/>
            <person name="Damon W."/>
            <person name="Desjardin D."/>
            <person name="Finy P."/>
            <person name="Geml J."/>
            <person name="Haridas S."/>
            <person name="Hughes K."/>
            <person name="Justo A."/>
            <person name="Karasinski D."/>
            <person name="Kautmanova I."/>
            <person name="Kiss B."/>
            <person name="Kocsube S."/>
            <person name="Kotiranta H."/>
            <person name="LaButti K.M."/>
            <person name="Lechner B.E."/>
            <person name="Liimatainen K."/>
            <person name="Lipzen A."/>
            <person name="Lukacs Z."/>
            <person name="Mihaltcheva S."/>
            <person name="Morgado L.N."/>
            <person name="Niskanen T."/>
            <person name="Noordeloos M.E."/>
            <person name="Ohm R.A."/>
            <person name="Ortiz-Santana B."/>
            <person name="Ovrebo C."/>
            <person name="Racz N."/>
            <person name="Riley R."/>
            <person name="Savchenko A."/>
            <person name="Shiryaev A."/>
            <person name="Soop K."/>
            <person name="Spirin V."/>
            <person name="Szebenyi C."/>
            <person name="Tomsovsky M."/>
            <person name="Tulloss R.E."/>
            <person name="Uehling J."/>
            <person name="Grigoriev I.V."/>
            <person name="Vagvolgyi C."/>
            <person name="Papp T."/>
            <person name="Martin F.M."/>
            <person name="Miettinen O."/>
            <person name="Hibbett D.S."/>
            <person name="Nagy L.G."/>
        </authorList>
    </citation>
    <scope>NUCLEOTIDE SEQUENCE [LARGE SCALE GENOMIC DNA]</scope>
    <source>
        <strain evidence="1 2">FP101781</strain>
    </source>
</reference>